<evidence type="ECO:0000259" key="3">
    <source>
        <dbReference type="SMART" id="SM00460"/>
    </source>
</evidence>
<dbReference type="AlphaFoldDB" id="A0A561BRD0"/>
<feature type="domain" description="Transglutaminase-like" evidence="3">
    <location>
        <begin position="457"/>
        <end position="528"/>
    </location>
</feature>
<feature type="transmembrane region" description="Helical" evidence="2">
    <location>
        <begin position="12"/>
        <end position="30"/>
    </location>
</feature>
<dbReference type="PANTHER" id="PTHR42736">
    <property type="entry name" value="PROTEIN-GLUTAMINE GAMMA-GLUTAMYLTRANSFERASE"/>
    <property type="match status" value="1"/>
</dbReference>
<feature type="transmembrane region" description="Helical" evidence="2">
    <location>
        <begin position="576"/>
        <end position="598"/>
    </location>
</feature>
<keyword evidence="2" id="KW-0472">Membrane</keyword>
<gene>
    <name evidence="4" type="ORF">FB561_2425</name>
</gene>
<keyword evidence="2" id="KW-0812">Transmembrane</keyword>
<sequence>MERGDLVTSRRSVLAVIGAAVLGGLCFAPVFGLRSLLLPILVLGAIAFAVTELCRAVPAAAPWRPLLLVVAGLLGITETVLWATTMAGLPTASTLRSLSHGLGAWRLTLESTWPARPDPDLLVFVPMLVLLVCLLGIELLGRTPALVPLLPAIVLAGVSQAYVALAGIAAVVVALGYGIALAALVAPERPGRTTTRTDPRSRGVRVLALIPGAAAVVVAAIVGAVAVSAADPAGRTPYTLQKVQSSSAQQGPQTSPLDDLAGRLTKANAAKPVFRYRADVPVDRWRLIALEDFDGVNWTIGQPFLRLGSELDPGAEVRVPVTRREARIEFADLEGPWLPSQALPAAVQGATEPLVEPVGGTLMTAEPPDRYTLSWFQPSVDAKFLLRAGVDPEAAGLGDLGAIPNEVAALAERALAGRQATFATALALENYLRTNYAVAATDPLPTGHSWPRLQRFLIGREPGTSEQFAAAYVAMARANGIPARLVVGFRAPPERDSDGWYTVRNGDALAWPEVAVDGVGWWPLDPSGRAKTGKPVVPGSAEDVTEQARAEVPPADQIQDPEVEPPPAADPPGRTWSFGVPVAGLFAASSALLLLWLLGVPTAKWLRATIRRRRQGTAGVVGAWSEVRDRLRAYGVPVAPGMTVRELSDEADELLDQRAAAGLSTVAECVDLALWSGAAPDAELTARAWSGVREVKRGLRTRPWTERVQAALELRSLVWRSSRRAWVSGVGRWRRGVVAAR</sequence>
<dbReference type="InterPro" id="IPR038765">
    <property type="entry name" value="Papain-like_cys_pep_sf"/>
</dbReference>
<dbReference type="Pfam" id="PF01841">
    <property type="entry name" value="Transglut_core"/>
    <property type="match status" value="1"/>
</dbReference>
<feature type="transmembrane region" description="Helical" evidence="2">
    <location>
        <begin position="36"/>
        <end position="54"/>
    </location>
</feature>
<evidence type="ECO:0000256" key="1">
    <source>
        <dbReference type="SAM" id="MobiDB-lite"/>
    </source>
</evidence>
<evidence type="ECO:0000313" key="5">
    <source>
        <dbReference type="Proteomes" id="UP000318380"/>
    </source>
</evidence>
<protein>
    <submittedName>
        <fullName evidence="4">Transglutaminase superfamily protein</fullName>
    </submittedName>
</protein>
<comment type="caution">
    <text evidence="4">The sequence shown here is derived from an EMBL/GenBank/DDBJ whole genome shotgun (WGS) entry which is preliminary data.</text>
</comment>
<dbReference type="SMART" id="SM00460">
    <property type="entry name" value="TGc"/>
    <property type="match status" value="1"/>
</dbReference>
<accession>A0A561BRD0</accession>
<dbReference type="Gene3D" id="3.10.620.30">
    <property type="match status" value="1"/>
</dbReference>
<feature type="transmembrane region" description="Helical" evidence="2">
    <location>
        <begin position="66"/>
        <end position="89"/>
    </location>
</feature>
<dbReference type="Pfam" id="PF11992">
    <property type="entry name" value="TgpA_N"/>
    <property type="match status" value="1"/>
</dbReference>
<feature type="transmembrane region" description="Helical" evidence="2">
    <location>
        <begin position="145"/>
        <end position="162"/>
    </location>
</feature>
<dbReference type="InterPro" id="IPR002931">
    <property type="entry name" value="Transglutaminase-like"/>
</dbReference>
<keyword evidence="2" id="KW-1133">Transmembrane helix</keyword>
<dbReference type="Proteomes" id="UP000318380">
    <property type="component" value="Unassembled WGS sequence"/>
</dbReference>
<feature type="transmembrane region" description="Helical" evidence="2">
    <location>
        <begin position="121"/>
        <end position="140"/>
    </location>
</feature>
<feature type="transmembrane region" description="Helical" evidence="2">
    <location>
        <begin position="168"/>
        <end position="186"/>
    </location>
</feature>
<organism evidence="4 5">
    <name type="scientific">Kribbella amoyensis</name>
    <dbReference type="NCBI Taxonomy" id="996641"/>
    <lineage>
        <taxon>Bacteria</taxon>
        <taxon>Bacillati</taxon>
        <taxon>Actinomycetota</taxon>
        <taxon>Actinomycetes</taxon>
        <taxon>Propionibacteriales</taxon>
        <taxon>Kribbellaceae</taxon>
        <taxon>Kribbella</taxon>
    </lineage>
</organism>
<evidence type="ECO:0000256" key="2">
    <source>
        <dbReference type="SAM" id="Phobius"/>
    </source>
</evidence>
<dbReference type="EMBL" id="VIVK01000001">
    <property type="protein sequence ID" value="TWD81313.1"/>
    <property type="molecule type" value="Genomic_DNA"/>
</dbReference>
<feature type="region of interest" description="Disordered" evidence="1">
    <location>
        <begin position="528"/>
        <end position="574"/>
    </location>
</feature>
<reference evidence="4 5" key="1">
    <citation type="submission" date="2019-06" db="EMBL/GenBank/DDBJ databases">
        <title>Sequencing the genomes of 1000 actinobacteria strains.</title>
        <authorList>
            <person name="Klenk H.-P."/>
        </authorList>
    </citation>
    <scope>NUCLEOTIDE SEQUENCE [LARGE SCALE GENOMIC DNA]</scope>
    <source>
        <strain evidence="4 5">DSM 24683</strain>
    </source>
</reference>
<name>A0A561BRD0_9ACTN</name>
<dbReference type="InterPro" id="IPR021878">
    <property type="entry name" value="TgpA_N"/>
</dbReference>
<evidence type="ECO:0000313" key="4">
    <source>
        <dbReference type="EMBL" id="TWD81313.1"/>
    </source>
</evidence>
<dbReference type="SUPFAM" id="SSF54001">
    <property type="entry name" value="Cysteine proteinases"/>
    <property type="match status" value="1"/>
</dbReference>
<keyword evidence="5" id="KW-1185">Reference proteome</keyword>
<proteinExistence type="predicted"/>
<dbReference type="InterPro" id="IPR052901">
    <property type="entry name" value="Bact_TGase-like"/>
</dbReference>
<feature type="transmembrane region" description="Helical" evidence="2">
    <location>
        <begin position="206"/>
        <end position="230"/>
    </location>
</feature>
<dbReference type="PANTHER" id="PTHR42736:SF1">
    <property type="entry name" value="PROTEIN-GLUTAMINE GAMMA-GLUTAMYLTRANSFERASE"/>
    <property type="match status" value="1"/>
</dbReference>